<dbReference type="PANTHER" id="PTHR47955:SF15">
    <property type="entry name" value="CYTOCHROME P450 71A2-LIKE"/>
    <property type="match status" value="1"/>
</dbReference>
<dbReference type="Pfam" id="PF00067">
    <property type="entry name" value="p450"/>
    <property type="match status" value="1"/>
</dbReference>
<gene>
    <name evidence="9" type="ORF">MIMGU_mgv11b021102mg</name>
</gene>
<dbReference type="SUPFAM" id="SSF48264">
    <property type="entry name" value="Cytochrome P450"/>
    <property type="match status" value="1"/>
</dbReference>
<name>A0A022RJB3_ERYGU</name>
<reference evidence="9 10" key="1">
    <citation type="journal article" date="2013" name="Proc. Natl. Acad. Sci. U.S.A.">
        <title>Fine-scale variation in meiotic recombination in Mimulus inferred from population shotgun sequencing.</title>
        <authorList>
            <person name="Hellsten U."/>
            <person name="Wright K.M."/>
            <person name="Jenkins J."/>
            <person name="Shu S."/>
            <person name="Yuan Y."/>
            <person name="Wessler S.R."/>
            <person name="Schmutz J."/>
            <person name="Willis J.H."/>
            <person name="Rokhsar D.S."/>
        </authorList>
    </citation>
    <scope>NUCLEOTIDE SEQUENCE [LARGE SCALE GENOMIC DNA]</scope>
    <source>
        <strain evidence="10">cv. DUN x IM62</strain>
    </source>
</reference>
<dbReference type="GO" id="GO:0004497">
    <property type="term" value="F:monooxygenase activity"/>
    <property type="evidence" value="ECO:0007669"/>
    <property type="project" value="InterPro"/>
</dbReference>
<dbReference type="AlphaFoldDB" id="A0A022RJB3"/>
<keyword evidence="5" id="KW-0479">Metal-binding</keyword>
<protein>
    <recommendedName>
        <fullName evidence="11">Cytochrome P450</fullName>
    </recommendedName>
</protein>
<dbReference type="GO" id="GO:0005506">
    <property type="term" value="F:iron ion binding"/>
    <property type="evidence" value="ECO:0007669"/>
    <property type="project" value="InterPro"/>
</dbReference>
<evidence type="ECO:0000256" key="1">
    <source>
        <dbReference type="ARBA" id="ARBA00001971"/>
    </source>
</evidence>
<keyword evidence="6" id="KW-0560">Oxidoreductase</keyword>
<keyword evidence="7" id="KW-0408">Iron</keyword>
<comment type="cofactor">
    <cofactor evidence="1">
        <name>heme</name>
        <dbReference type="ChEBI" id="CHEBI:30413"/>
    </cofactor>
</comment>
<feature type="transmembrane region" description="Helical" evidence="8">
    <location>
        <begin position="21"/>
        <end position="39"/>
    </location>
</feature>
<dbReference type="Proteomes" id="UP000030748">
    <property type="component" value="Unassembled WGS sequence"/>
</dbReference>
<evidence type="ECO:0000256" key="8">
    <source>
        <dbReference type="SAM" id="Phobius"/>
    </source>
</evidence>
<feature type="transmembrane region" description="Helical" evidence="8">
    <location>
        <begin position="75"/>
        <end position="93"/>
    </location>
</feature>
<organism evidence="9 10">
    <name type="scientific">Erythranthe guttata</name>
    <name type="common">Yellow monkey flower</name>
    <name type="synonym">Mimulus guttatus</name>
    <dbReference type="NCBI Taxonomy" id="4155"/>
    <lineage>
        <taxon>Eukaryota</taxon>
        <taxon>Viridiplantae</taxon>
        <taxon>Streptophyta</taxon>
        <taxon>Embryophyta</taxon>
        <taxon>Tracheophyta</taxon>
        <taxon>Spermatophyta</taxon>
        <taxon>Magnoliopsida</taxon>
        <taxon>eudicotyledons</taxon>
        <taxon>Gunneridae</taxon>
        <taxon>Pentapetalae</taxon>
        <taxon>asterids</taxon>
        <taxon>lamiids</taxon>
        <taxon>Lamiales</taxon>
        <taxon>Phrymaceae</taxon>
        <taxon>Erythranthe</taxon>
    </lineage>
</organism>
<sequence>MGRKYIHGECGRKFKDVLERLGVLLGGFDVGEFVPWLVWVKYVNGMNSKVRSVAEDLDEFGNSGFGLDEISIKPLILFVMSVFLDLVIVEANYGAATPKDMFAAGTDTTYTLIEWTLSELIRHKNIMSKLKHELKNIAGPTSTITEDNLHKCHYLKAVSTEDVKI</sequence>
<evidence type="ECO:0000256" key="6">
    <source>
        <dbReference type="ARBA" id="ARBA00023002"/>
    </source>
</evidence>
<keyword evidence="10" id="KW-1185">Reference proteome</keyword>
<evidence type="ECO:0000256" key="5">
    <source>
        <dbReference type="ARBA" id="ARBA00022723"/>
    </source>
</evidence>
<evidence type="ECO:0000256" key="7">
    <source>
        <dbReference type="ARBA" id="ARBA00023004"/>
    </source>
</evidence>
<dbReference type="InterPro" id="IPR002401">
    <property type="entry name" value="Cyt_P450_E_grp-I"/>
</dbReference>
<keyword evidence="4" id="KW-0349">Heme</keyword>
<accession>A0A022RJB3</accession>
<evidence type="ECO:0000256" key="3">
    <source>
        <dbReference type="ARBA" id="ARBA00010617"/>
    </source>
</evidence>
<evidence type="ECO:0000313" key="10">
    <source>
        <dbReference type="Proteomes" id="UP000030748"/>
    </source>
</evidence>
<dbReference type="EMBL" id="KI630464">
    <property type="protein sequence ID" value="EYU38960.1"/>
    <property type="molecule type" value="Genomic_DNA"/>
</dbReference>
<keyword evidence="8" id="KW-0812">Transmembrane</keyword>
<dbReference type="GO" id="GO:0016020">
    <property type="term" value="C:membrane"/>
    <property type="evidence" value="ECO:0007669"/>
    <property type="project" value="UniProtKB-SubCell"/>
</dbReference>
<dbReference type="InterPro" id="IPR036396">
    <property type="entry name" value="Cyt_P450_sf"/>
</dbReference>
<dbReference type="GO" id="GO:0016705">
    <property type="term" value="F:oxidoreductase activity, acting on paired donors, with incorporation or reduction of molecular oxygen"/>
    <property type="evidence" value="ECO:0007669"/>
    <property type="project" value="InterPro"/>
</dbReference>
<dbReference type="PANTHER" id="PTHR47955">
    <property type="entry name" value="CYTOCHROME P450 FAMILY 71 PROTEIN"/>
    <property type="match status" value="1"/>
</dbReference>
<dbReference type="STRING" id="4155.A0A022RJB3"/>
<evidence type="ECO:0008006" key="11">
    <source>
        <dbReference type="Google" id="ProtNLM"/>
    </source>
</evidence>
<dbReference type="Gene3D" id="1.10.630.10">
    <property type="entry name" value="Cytochrome P450"/>
    <property type="match status" value="1"/>
</dbReference>
<dbReference type="GO" id="GO:0020037">
    <property type="term" value="F:heme binding"/>
    <property type="evidence" value="ECO:0007669"/>
    <property type="project" value="InterPro"/>
</dbReference>
<dbReference type="PRINTS" id="PR00463">
    <property type="entry name" value="EP450I"/>
</dbReference>
<evidence type="ECO:0000256" key="2">
    <source>
        <dbReference type="ARBA" id="ARBA00004167"/>
    </source>
</evidence>
<comment type="similarity">
    <text evidence="3">Belongs to the cytochrome P450 family.</text>
</comment>
<evidence type="ECO:0000256" key="4">
    <source>
        <dbReference type="ARBA" id="ARBA00022617"/>
    </source>
</evidence>
<proteinExistence type="inferred from homology"/>
<evidence type="ECO:0000313" key="9">
    <source>
        <dbReference type="EMBL" id="EYU38960.1"/>
    </source>
</evidence>
<comment type="subcellular location">
    <subcellularLocation>
        <location evidence="2">Membrane</location>
        <topology evidence="2">Single-pass membrane protein</topology>
    </subcellularLocation>
</comment>
<keyword evidence="8" id="KW-1133">Transmembrane helix</keyword>
<dbReference type="InterPro" id="IPR001128">
    <property type="entry name" value="Cyt_P450"/>
</dbReference>
<keyword evidence="8" id="KW-0472">Membrane</keyword>